<evidence type="ECO:0000313" key="3">
    <source>
        <dbReference type="Proteomes" id="UP000260351"/>
    </source>
</evidence>
<sequence length="93" mass="9844">MKADSSQKIPAPSREMGYLIGAIIGFVFAIAIFALTEQVVVAIAASVPIGLTLGIALAEQPIQERPGRRKRLFLSIAVLIGIVAFGSIIVLVR</sequence>
<reference evidence="2 3" key="1">
    <citation type="submission" date="2018-08" db="EMBL/GenBank/DDBJ databases">
        <title>Wenzhouxiangella salilacus sp. nov., a novel bacterium isolated from a saline lake in Xinjiang Province, China.</title>
        <authorList>
            <person name="Han S."/>
        </authorList>
    </citation>
    <scope>NUCLEOTIDE SEQUENCE [LARGE SCALE GENOMIC DNA]</scope>
    <source>
        <strain evidence="2 3">XDB06</strain>
    </source>
</reference>
<dbReference type="EMBL" id="QUZK01000024">
    <property type="protein sequence ID" value="RFF31042.1"/>
    <property type="molecule type" value="Genomic_DNA"/>
</dbReference>
<protein>
    <submittedName>
        <fullName evidence="2">Uncharacterized protein</fullName>
    </submittedName>
</protein>
<evidence type="ECO:0000256" key="1">
    <source>
        <dbReference type="SAM" id="Phobius"/>
    </source>
</evidence>
<comment type="caution">
    <text evidence="2">The sequence shown here is derived from an EMBL/GenBank/DDBJ whole genome shotgun (WGS) entry which is preliminary data.</text>
</comment>
<dbReference type="Proteomes" id="UP000260351">
    <property type="component" value="Unassembled WGS sequence"/>
</dbReference>
<keyword evidence="3" id="KW-1185">Reference proteome</keyword>
<dbReference type="AlphaFoldDB" id="A0A3E1K9U8"/>
<name>A0A3E1K9U8_9GAMM</name>
<evidence type="ECO:0000313" key="2">
    <source>
        <dbReference type="EMBL" id="RFF31042.1"/>
    </source>
</evidence>
<proteinExistence type="predicted"/>
<keyword evidence="1" id="KW-1133">Transmembrane helix</keyword>
<feature type="transmembrane region" description="Helical" evidence="1">
    <location>
        <begin position="41"/>
        <end position="60"/>
    </location>
</feature>
<feature type="transmembrane region" description="Helical" evidence="1">
    <location>
        <begin position="16"/>
        <end position="35"/>
    </location>
</feature>
<organism evidence="2 3">
    <name type="scientific">Wenzhouxiangella sediminis</name>
    <dbReference type="NCBI Taxonomy" id="1792836"/>
    <lineage>
        <taxon>Bacteria</taxon>
        <taxon>Pseudomonadati</taxon>
        <taxon>Pseudomonadota</taxon>
        <taxon>Gammaproteobacteria</taxon>
        <taxon>Chromatiales</taxon>
        <taxon>Wenzhouxiangellaceae</taxon>
        <taxon>Wenzhouxiangella</taxon>
    </lineage>
</organism>
<accession>A0A3E1K9U8</accession>
<dbReference type="RefSeq" id="WP_116650194.1">
    <property type="nucleotide sequence ID" value="NZ_QUZK01000024.1"/>
</dbReference>
<keyword evidence="1" id="KW-0472">Membrane</keyword>
<feature type="transmembrane region" description="Helical" evidence="1">
    <location>
        <begin position="72"/>
        <end position="92"/>
    </location>
</feature>
<gene>
    <name evidence="2" type="ORF">DZC52_05850</name>
</gene>
<keyword evidence="1" id="KW-0812">Transmembrane</keyword>